<keyword evidence="4 6" id="KW-0663">Pyridoxal phosphate</keyword>
<evidence type="ECO:0000313" key="8">
    <source>
        <dbReference type="EMBL" id="MBE1612520.1"/>
    </source>
</evidence>
<feature type="modified residue" description="N6-(pyridoxal phosphate)lysine" evidence="6">
    <location>
        <position position="314"/>
    </location>
</feature>
<keyword evidence="9" id="KW-1185">Reference proteome</keyword>
<comment type="cofactor">
    <cofactor evidence="1 6 7">
        <name>pyridoxal 5'-phosphate</name>
        <dbReference type="ChEBI" id="CHEBI:597326"/>
    </cofactor>
</comment>
<dbReference type="InterPro" id="IPR002129">
    <property type="entry name" value="PyrdxlP-dep_de-COase"/>
</dbReference>
<keyword evidence="3" id="KW-0210">Decarboxylase</keyword>
<name>A0A927NCW0_9ACTN</name>
<evidence type="ECO:0000256" key="2">
    <source>
        <dbReference type="ARBA" id="ARBA00009533"/>
    </source>
</evidence>
<reference evidence="8" key="1">
    <citation type="submission" date="2020-10" db="EMBL/GenBank/DDBJ databases">
        <title>Sequencing the genomes of 1000 actinobacteria strains.</title>
        <authorList>
            <person name="Klenk H.-P."/>
        </authorList>
    </citation>
    <scope>NUCLEOTIDE SEQUENCE</scope>
    <source>
        <strain evidence="8">DSM 45354</strain>
    </source>
</reference>
<dbReference type="RefSeq" id="WP_238361794.1">
    <property type="nucleotide sequence ID" value="NZ_BAABJL010000194.1"/>
</dbReference>
<evidence type="ECO:0000256" key="5">
    <source>
        <dbReference type="ARBA" id="ARBA00023239"/>
    </source>
</evidence>
<dbReference type="Gene3D" id="3.40.640.10">
    <property type="entry name" value="Type I PLP-dependent aspartate aminotransferase-like (Major domain)"/>
    <property type="match status" value="1"/>
</dbReference>
<comment type="similarity">
    <text evidence="2 7">Belongs to the group II decarboxylase family.</text>
</comment>
<evidence type="ECO:0000256" key="6">
    <source>
        <dbReference type="PIRSR" id="PIRSR602129-50"/>
    </source>
</evidence>
<dbReference type="GO" id="GO:0019752">
    <property type="term" value="P:carboxylic acid metabolic process"/>
    <property type="evidence" value="ECO:0007669"/>
    <property type="project" value="InterPro"/>
</dbReference>
<evidence type="ECO:0000313" key="9">
    <source>
        <dbReference type="Proteomes" id="UP000638648"/>
    </source>
</evidence>
<evidence type="ECO:0000256" key="4">
    <source>
        <dbReference type="ARBA" id="ARBA00022898"/>
    </source>
</evidence>
<proteinExistence type="inferred from homology"/>
<dbReference type="Proteomes" id="UP000638648">
    <property type="component" value="Unassembled WGS sequence"/>
</dbReference>
<protein>
    <submittedName>
        <fullName evidence="8">L-2,4-diaminobutyrate decarboxylase</fullName>
        <ecNumber evidence="8">4.1.1.86</ecNumber>
    </submittedName>
</protein>
<evidence type="ECO:0000256" key="3">
    <source>
        <dbReference type="ARBA" id="ARBA00022793"/>
    </source>
</evidence>
<dbReference type="SUPFAM" id="SSF53383">
    <property type="entry name" value="PLP-dependent transferases"/>
    <property type="match status" value="1"/>
</dbReference>
<dbReference type="Gene3D" id="3.90.1150.10">
    <property type="entry name" value="Aspartate Aminotransferase, domain 1"/>
    <property type="match status" value="1"/>
</dbReference>
<dbReference type="InterPro" id="IPR015424">
    <property type="entry name" value="PyrdxlP-dep_Trfase"/>
</dbReference>
<dbReference type="InterPro" id="IPR015422">
    <property type="entry name" value="PyrdxlP-dep_Trfase_small"/>
</dbReference>
<keyword evidence="5 7" id="KW-0456">Lyase</keyword>
<dbReference type="Pfam" id="PF00282">
    <property type="entry name" value="Pyridoxal_deC"/>
    <property type="match status" value="1"/>
</dbReference>
<dbReference type="InterPro" id="IPR015421">
    <property type="entry name" value="PyrdxlP-dep_Trfase_major"/>
</dbReference>
<dbReference type="AlphaFoldDB" id="A0A927NCW0"/>
<sequence>MSAPSSTLTTADAPTMPAGPAAFTLTDDLDHLADLLTEVLAAVRAGRRDRPGPLPAGGPSEVAATVRRRLGPNPLPHQGIGARTALAELTRTLSAGAADPAHPFCAAHLHCPPLAVGVAADLAAAVLNQSLDSWDQAPAATELEHQVVRGLAHLVGYRAERAAGVVTSGGTESNLMGLLLARDGAPDAGLRVFCSRLAHFSVARGARLLGLPARAVVDVDTDADGRMDVAALDAALVEARRQTPRARVVVVGTAGTTDLGSIDPLPDLARVCEARDAFLHVDAAYGGGALFSDRLRPLLTGLARADSVALDLHKLGWLPIPAGVFLSRDRDLFTPLTTRVSYLNPADDERAGIPSLLGRSLRTTRRADVVKIAVALRALGLAGMGALVERCHDLAHYAADRITARPDLVLHARPVLTTVVFSYAAAAGRTSAVNAGLRRRLLFEGRAVIGRADLAGVARLKLTLLNPHATPADVDRLLDAVVAAGKEEER</sequence>
<dbReference type="PROSITE" id="PS00392">
    <property type="entry name" value="DDC_GAD_HDC_YDC"/>
    <property type="match status" value="1"/>
</dbReference>
<dbReference type="PANTHER" id="PTHR45677">
    <property type="entry name" value="GLUTAMATE DECARBOXYLASE-RELATED"/>
    <property type="match status" value="1"/>
</dbReference>
<organism evidence="8 9">
    <name type="scientific">Actinopolymorpha pittospori</name>
    <dbReference type="NCBI Taxonomy" id="648752"/>
    <lineage>
        <taxon>Bacteria</taxon>
        <taxon>Bacillati</taxon>
        <taxon>Actinomycetota</taxon>
        <taxon>Actinomycetes</taxon>
        <taxon>Propionibacteriales</taxon>
        <taxon>Actinopolymorphaceae</taxon>
        <taxon>Actinopolymorpha</taxon>
    </lineage>
</organism>
<accession>A0A927NCW0</accession>
<dbReference type="GO" id="GO:0004058">
    <property type="term" value="F:aromatic-L-amino-acid decarboxylase activity"/>
    <property type="evidence" value="ECO:0007669"/>
    <property type="project" value="UniProtKB-ARBA"/>
</dbReference>
<dbReference type="EC" id="4.1.1.86" evidence="8"/>
<comment type="caution">
    <text evidence="8">The sequence shown here is derived from an EMBL/GenBank/DDBJ whole genome shotgun (WGS) entry which is preliminary data.</text>
</comment>
<evidence type="ECO:0000256" key="7">
    <source>
        <dbReference type="RuleBase" id="RU000382"/>
    </source>
</evidence>
<dbReference type="GO" id="GO:0005737">
    <property type="term" value="C:cytoplasm"/>
    <property type="evidence" value="ECO:0007669"/>
    <property type="project" value="TreeGrafter"/>
</dbReference>
<dbReference type="InterPro" id="IPR021115">
    <property type="entry name" value="Pyridoxal-P_BS"/>
</dbReference>
<dbReference type="GO" id="GO:0030170">
    <property type="term" value="F:pyridoxal phosphate binding"/>
    <property type="evidence" value="ECO:0007669"/>
    <property type="project" value="InterPro"/>
</dbReference>
<gene>
    <name evidence="8" type="ORF">HEB94_009368</name>
</gene>
<dbReference type="EMBL" id="JADBEM010000001">
    <property type="protein sequence ID" value="MBE1612520.1"/>
    <property type="molecule type" value="Genomic_DNA"/>
</dbReference>
<dbReference type="PANTHER" id="PTHR45677:SF8">
    <property type="entry name" value="CYSTEINE SULFINIC ACID DECARBOXYLASE"/>
    <property type="match status" value="1"/>
</dbReference>
<dbReference type="GO" id="GO:0033983">
    <property type="term" value="F:diaminobutyrate decarboxylase activity"/>
    <property type="evidence" value="ECO:0007669"/>
    <property type="project" value="UniProtKB-EC"/>
</dbReference>
<evidence type="ECO:0000256" key="1">
    <source>
        <dbReference type="ARBA" id="ARBA00001933"/>
    </source>
</evidence>